<sequence length="209" mass="22174">MALTRTDVVAEALRILDSYGFTDLSMRRLATSLGVQPSALYWHIPNKQSLLAEMAQTILAEPIDSAQAPGADSASRLHQQEASWPDQVRAWATRLRAALRAHRDGAELVASVLAVRSADVDPAAPVVDILRRAGLAEADAAQAGATLLVFVLGAVADEQGHEQMQQFGVAARADSSAPERFAFGLDLLVAGLATRLPEGVAPATPEHRP</sequence>
<dbReference type="PRINTS" id="PR00455">
    <property type="entry name" value="HTHTETR"/>
</dbReference>
<dbReference type="InterPro" id="IPR001647">
    <property type="entry name" value="HTH_TetR"/>
</dbReference>
<accession>A0ABQ6HKQ6</accession>
<evidence type="ECO:0000256" key="3">
    <source>
        <dbReference type="ARBA" id="ARBA00023125"/>
    </source>
</evidence>
<evidence type="ECO:0000256" key="2">
    <source>
        <dbReference type="ARBA" id="ARBA00023015"/>
    </source>
</evidence>
<keyword evidence="2" id="KW-0805">Transcription regulation</keyword>
<dbReference type="RefSeq" id="WP_241443805.1">
    <property type="nucleotide sequence ID" value="NZ_BSUJ01000001.1"/>
</dbReference>
<evidence type="ECO:0000313" key="8">
    <source>
        <dbReference type="Proteomes" id="UP001157109"/>
    </source>
</evidence>
<dbReference type="PANTHER" id="PTHR30055:SF151">
    <property type="entry name" value="TRANSCRIPTIONAL REGULATORY PROTEIN"/>
    <property type="match status" value="1"/>
</dbReference>
<dbReference type="Pfam" id="PF02909">
    <property type="entry name" value="TetR_C_1"/>
    <property type="match status" value="1"/>
</dbReference>
<organism evidence="7 8">
    <name type="scientific">Arsenicicoccus piscis</name>
    <dbReference type="NCBI Taxonomy" id="673954"/>
    <lineage>
        <taxon>Bacteria</taxon>
        <taxon>Bacillati</taxon>
        <taxon>Actinomycetota</taxon>
        <taxon>Actinomycetes</taxon>
        <taxon>Micrococcales</taxon>
        <taxon>Intrasporangiaceae</taxon>
        <taxon>Arsenicicoccus</taxon>
    </lineage>
</organism>
<protein>
    <submittedName>
        <fullName evidence="7">Transcriptional regulator, TetR family protein</fullName>
    </submittedName>
</protein>
<dbReference type="InterPro" id="IPR036271">
    <property type="entry name" value="Tet_transcr_reg_TetR-rel_C_sf"/>
</dbReference>
<dbReference type="Gene3D" id="1.10.10.60">
    <property type="entry name" value="Homeodomain-like"/>
    <property type="match status" value="1"/>
</dbReference>
<evidence type="ECO:0000313" key="7">
    <source>
        <dbReference type="EMBL" id="GMA18269.1"/>
    </source>
</evidence>
<dbReference type="SUPFAM" id="SSF46689">
    <property type="entry name" value="Homeodomain-like"/>
    <property type="match status" value="1"/>
</dbReference>
<dbReference type="Pfam" id="PF00440">
    <property type="entry name" value="TetR_N"/>
    <property type="match status" value="1"/>
</dbReference>
<dbReference type="InterPro" id="IPR004111">
    <property type="entry name" value="Repressor_TetR_C"/>
</dbReference>
<proteinExistence type="predicted"/>
<feature type="DNA-binding region" description="H-T-H motif" evidence="5">
    <location>
        <begin position="25"/>
        <end position="44"/>
    </location>
</feature>
<dbReference type="InterPro" id="IPR009057">
    <property type="entry name" value="Homeodomain-like_sf"/>
</dbReference>
<feature type="domain" description="HTH tetR-type" evidence="6">
    <location>
        <begin position="2"/>
        <end position="62"/>
    </location>
</feature>
<name>A0ABQ6HKQ6_9MICO</name>
<keyword evidence="8" id="KW-1185">Reference proteome</keyword>
<dbReference type="Proteomes" id="UP001157109">
    <property type="component" value="Unassembled WGS sequence"/>
</dbReference>
<reference evidence="8" key="1">
    <citation type="journal article" date="2019" name="Int. J. Syst. Evol. Microbiol.">
        <title>The Global Catalogue of Microorganisms (GCM) 10K type strain sequencing project: providing services to taxonomists for standard genome sequencing and annotation.</title>
        <authorList>
            <consortium name="The Broad Institute Genomics Platform"/>
            <consortium name="The Broad Institute Genome Sequencing Center for Infectious Disease"/>
            <person name="Wu L."/>
            <person name="Ma J."/>
        </authorList>
    </citation>
    <scope>NUCLEOTIDE SEQUENCE [LARGE SCALE GENOMIC DNA]</scope>
    <source>
        <strain evidence="8">NBRC 105830</strain>
    </source>
</reference>
<evidence type="ECO:0000256" key="1">
    <source>
        <dbReference type="ARBA" id="ARBA00022491"/>
    </source>
</evidence>
<dbReference type="InterPro" id="IPR003012">
    <property type="entry name" value="Tet_transcr_reg_TetR"/>
</dbReference>
<keyword evidence="3 5" id="KW-0238">DNA-binding</keyword>
<dbReference type="PRINTS" id="PR00400">
    <property type="entry name" value="TETREPRESSOR"/>
</dbReference>
<keyword evidence="4" id="KW-0804">Transcription</keyword>
<evidence type="ECO:0000259" key="6">
    <source>
        <dbReference type="PROSITE" id="PS50977"/>
    </source>
</evidence>
<dbReference type="Gene3D" id="1.10.357.10">
    <property type="entry name" value="Tetracycline Repressor, domain 2"/>
    <property type="match status" value="1"/>
</dbReference>
<evidence type="ECO:0000256" key="5">
    <source>
        <dbReference type="PROSITE-ProRule" id="PRU00335"/>
    </source>
</evidence>
<keyword evidence="1" id="KW-0678">Repressor</keyword>
<dbReference type="InterPro" id="IPR050109">
    <property type="entry name" value="HTH-type_TetR-like_transc_reg"/>
</dbReference>
<evidence type="ECO:0000256" key="4">
    <source>
        <dbReference type="ARBA" id="ARBA00023163"/>
    </source>
</evidence>
<dbReference type="PANTHER" id="PTHR30055">
    <property type="entry name" value="HTH-TYPE TRANSCRIPTIONAL REGULATOR RUTR"/>
    <property type="match status" value="1"/>
</dbReference>
<dbReference type="PROSITE" id="PS50977">
    <property type="entry name" value="HTH_TETR_2"/>
    <property type="match status" value="1"/>
</dbReference>
<gene>
    <name evidence="7" type="ORF">GCM10025862_02900</name>
</gene>
<comment type="caution">
    <text evidence="7">The sequence shown here is derived from an EMBL/GenBank/DDBJ whole genome shotgun (WGS) entry which is preliminary data.</text>
</comment>
<dbReference type="SUPFAM" id="SSF48498">
    <property type="entry name" value="Tetracyclin repressor-like, C-terminal domain"/>
    <property type="match status" value="1"/>
</dbReference>
<dbReference type="EMBL" id="BSUJ01000001">
    <property type="protein sequence ID" value="GMA18269.1"/>
    <property type="molecule type" value="Genomic_DNA"/>
</dbReference>